<evidence type="ECO:0000313" key="2">
    <source>
        <dbReference type="Proteomes" id="UP000000600"/>
    </source>
</evidence>
<evidence type="ECO:0008006" key="3">
    <source>
        <dbReference type="Google" id="ProtNLM"/>
    </source>
</evidence>
<dbReference type="RefSeq" id="XP_001428835.1">
    <property type="nucleotide sequence ID" value="XM_001428798.1"/>
</dbReference>
<dbReference type="AlphaFoldDB" id="A0BSC0"/>
<reference evidence="1 2" key="1">
    <citation type="journal article" date="2006" name="Nature">
        <title>Global trends of whole-genome duplications revealed by the ciliate Paramecium tetraurelia.</title>
        <authorList>
            <consortium name="Genoscope"/>
            <person name="Aury J.-M."/>
            <person name="Jaillon O."/>
            <person name="Duret L."/>
            <person name="Noel B."/>
            <person name="Jubin C."/>
            <person name="Porcel B.M."/>
            <person name="Segurens B."/>
            <person name="Daubin V."/>
            <person name="Anthouard V."/>
            <person name="Aiach N."/>
            <person name="Arnaiz O."/>
            <person name="Billaut A."/>
            <person name="Beisson J."/>
            <person name="Blanc I."/>
            <person name="Bouhouche K."/>
            <person name="Camara F."/>
            <person name="Duharcourt S."/>
            <person name="Guigo R."/>
            <person name="Gogendeau D."/>
            <person name="Katinka M."/>
            <person name="Keller A.-M."/>
            <person name="Kissmehl R."/>
            <person name="Klotz C."/>
            <person name="Koll F."/>
            <person name="Le Moue A."/>
            <person name="Lepere C."/>
            <person name="Malinsky S."/>
            <person name="Nowacki M."/>
            <person name="Nowak J.K."/>
            <person name="Plattner H."/>
            <person name="Poulain J."/>
            <person name="Ruiz F."/>
            <person name="Serrano V."/>
            <person name="Zagulski M."/>
            <person name="Dessen P."/>
            <person name="Betermier M."/>
            <person name="Weissenbach J."/>
            <person name="Scarpelli C."/>
            <person name="Schachter V."/>
            <person name="Sperling L."/>
            <person name="Meyer E."/>
            <person name="Cohen J."/>
            <person name="Wincker P."/>
        </authorList>
    </citation>
    <scope>NUCLEOTIDE SEQUENCE [LARGE SCALE GENOMIC DNA]</scope>
    <source>
        <strain evidence="1 2">Stock d4-2</strain>
    </source>
</reference>
<accession>A0BSC0</accession>
<protein>
    <recommendedName>
        <fullName evidence="3">Transmembrane protein</fullName>
    </recommendedName>
</protein>
<dbReference type="HOGENOM" id="CLU_1477803_0_0_1"/>
<dbReference type="OrthoDB" id="311886at2759"/>
<name>A0BSC0_PARTE</name>
<dbReference type="InParanoid" id="A0BSC0"/>
<evidence type="ECO:0000313" key="1">
    <source>
        <dbReference type="EMBL" id="CAK61437.1"/>
    </source>
</evidence>
<proteinExistence type="predicted"/>
<organism evidence="1 2">
    <name type="scientific">Paramecium tetraurelia</name>
    <dbReference type="NCBI Taxonomy" id="5888"/>
    <lineage>
        <taxon>Eukaryota</taxon>
        <taxon>Sar</taxon>
        <taxon>Alveolata</taxon>
        <taxon>Ciliophora</taxon>
        <taxon>Intramacronucleata</taxon>
        <taxon>Oligohymenophorea</taxon>
        <taxon>Peniculida</taxon>
        <taxon>Parameciidae</taxon>
        <taxon>Paramecium</taxon>
    </lineage>
</organism>
<gene>
    <name evidence="1" type="ORF">GSPATT00031668001</name>
</gene>
<sequence>MAILQYSFDFYHSCTKHSNLLYDQQLGSQNQFKCHVVVEKFKYYFLKPQNIHSTFKYTMQVITFCGLFQFQRKESQQNIGKRNRSKMEVKEKFFFLNENNNQYVEINHIYNFRVKQLLTKIDNQQREQGFVEYDKNTDLRYIKKIQQTSIKLKMKRRFEILDLILSVLRFFMLTKSLKITEYQ</sequence>
<dbReference type="Proteomes" id="UP000000600">
    <property type="component" value="Unassembled WGS sequence"/>
</dbReference>
<dbReference type="KEGG" id="ptm:GSPATT00031668001"/>
<keyword evidence="2" id="KW-1185">Reference proteome</keyword>
<dbReference type="GeneID" id="5014619"/>
<dbReference type="EMBL" id="CT868013">
    <property type="protein sequence ID" value="CAK61437.1"/>
    <property type="molecule type" value="Genomic_DNA"/>
</dbReference>